<evidence type="ECO:0000313" key="2">
    <source>
        <dbReference type="Proteomes" id="UP001323405"/>
    </source>
</evidence>
<dbReference type="Proteomes" id="UP001323405">
    <property type="component" value="Unassembled WGS sequence"/>
</dbReference>
<dbReference type="InterPro" id="IPR009836">
    <property type="entry name" value="GRDP-like"/>
</dbReference>
<dbReference type="GeneID" id="87903503"/>
<name>A0ABR0GA64_9PEZI</name>
<gene>
    <name evidence="1" type="ORF">QC762_0075380</name>
</gene>
<proteinExistence type="predicted"/>
<evidence type="ECO:0008006" key="3">
    <source>
        <dbReference type="Google" id="ProtNLM"/>
    </source>
</evidence>
<comment type="caution">
    <text evidence="1">The sequence shown here is derived from an EMBL/GenBank/DDBJ whole genome shotgun (WGS) entry which is preliminary data.</text>
</comment>
<dbReference type="PANTHER" id="PTHR34365">
    <property type="entry name" value="ENOLASE (DUF1399)"/>
    <property type="match status" value="1"/>
</dbReference>
<dbReference type="PANTHER" id="PTHR34365:SF7">
    <property type="entry name" value="GLYCINE-RICH DOMAIN-CONTAINING PROTEIN 1"/>
    <property type="match status" value="1"/>
</dbReference>
<reference evidence="1 2" key="1">
    <citation type="journal article" date="2023" name="bioRxiv">
        <title>High-quality genome assemblies of four members of thePodospora anserinaspecies complex.</title>
        <authorList>
            <person name="Ament-Velasquez S.L."/>
            <person name="Vogan A.A."/>
            <person name="Wallerman O."/>
            <person name="Hartmann F."/>
            <person name="Gautier V."/>
            <person name="Silar P."/>
            <person name="Giraud T."/>
            <person name="Johannesson H."/>
        </authorList>
    </citation>
    <scope>NUCLEOTIDE SEQUENCE [LARGE SCALE GENOMIC DNA]</scope>
    <source>
        <strain evidence="1 2">CBS 415.72m</strain>
    </source>
</reference>
<dbReference type="RefSeq" id="XP_062741630.1">
    <property type="nucleotide sequence ID" value="XM_062883801.1"/>
</dbReference>
<sequence length="277" mass="30450">MVWHSFMLNPHAYAEFCTITRPGGAGDGGIPWLPVDLSPDLLESLKAQVKTHPDVLELLSAEIDHTETVLSKQALRFSPSVLDLAAAVHRQAAFARKMTRFGWIRSPNVDSMLGRAISRYRNFFSLFAVANHATVPTIDIDLVWHTHQLSPAQYTLYSEKAAQGRFINHNDNIEQADILSAFQSTRALYQRVFGEEYVVCNSWFCEAARSKPTDSGAISESRLTALQSLIKESSLRSPVQLDLAECDCHKVGIHGARGGADRAVASCGDCNSSCNAS</sequence>
<organism evidence="1 2">
    <name type="scientific">Podospora pseudocomata</name>
    <dbReference type="NCBI Taxonomy" id="2093779"/>
    <lineage>
        <taxon>Eukaryota</taxon>
        <taxon>Fungi</taxon>
        <taxon>Dikarya</taxon>
        <taxon>Ascomycota</taxon>
        <taxon>Pezizomycotina</taxon>
        <taxon>Sordariomycetes</taxon>
        <taxon>Sordariomycetidae</taxon>
        <taxon>Sordariales</taxon>
        <taxon>Podosporaceae</taxon>
        <taxon>Podospora</taxon>
    </lineage>
</organism>
<evidence type="ECO:0000313" key="1">
    <source>
        <dbReference type="EMBL" id="KAK4652655.1"/>
    </source>
</evidence>
<accession>A0ABR0GA64</accession>
<keyword evidence="2" id="KW-1185">Reference proteome</keyword>
<dbReference type="Pfam" id="PF07173">
    <property type="entry name" value="GRDP-like"/>
    <property type="match status" value="1"/>
</dbReference>
<dbReference type="EMBL" id="JAFFHA010000007">
    <property type="protein sequence ID" value="KAK4652655.1"/>
    <property type="molecule type" value="Genomic_DNA"/>
</dbReference>
<protein>
    <recommendedName>
        <fullName evidence="3">Glycine-rich domain-containing protein-like</fullName>
    </recommendedName>
</protein>